<organism evidence="1 2">
    <name type="scientific">Alicyclobacillus dauci</name>
    <dbReference type="NCBI Taxonomy" id="1475485"/>
    <lineage>
        <taxon>Bacteria</taxon>
        <taxon>Bacillati</taxon>
        <taxon>Bacillota</taxon>
        <taxon>Bacilli</taxon>
        <taxon>Bacillales</taxon>
        <taxon>Alicyclobacillaceae</taxon>
        <taxon>Alicyclobacillus</taxon>
    </lineage>
</organism>
<gene>
    <name evidence="1" type="ORF">NZD86_14045</name>
</gene>
<protein>
    <recommendedName>
        <fullName evidence="3">Transposase IS66 family protein</fullName>
    </recommendedName>
</protein>
<sequence length="158" mass="18355">MNLSQLGKFLNSPDRDVRQAANKAKYGFFSAHAEQLDHIYDGLVRARTTIAGKVGYRTFTKLGYARLKRTDYGPDEVSLFREQVKQRVVPLAEKLKERQRQWIGVDTLRYFDEGINFTSGNPAPKGNSEWILARGQQMYKELSRETDEFFNLCWTMSY</sequence>
<dbReference type="EMBL" id="CP104064">
    <property type="protein sequence ID" value="WAH35418.1"/>
    <property type="molecule type" value="Genomic_DNA"/>
</dbReference>
<evidence type="ECO:0000313" key="1">
    <source>
        <dbReference type="EMBL" id="WAH35418.1"/>
    </source>
</evidence>
<dbReference type="Proteomes" id="UP001164803">
    <property type="component" value="Chromosome"/>
</dbReference>
<dbReference type="Gene3D" id="1.10.1370.30">
    <property type="match status" value="1"/>
</dbReference>
<evidence type="ECO:0000313" key="2">
    <source>
        <dbReference type="Proteomes" id="UP001164803"/>
    </source>
</evidence>
<evidence type="ECO:0008006" key="3">
    <source>
        <dbReference type="Google" id="ProtNLM"/>
    </source>
</evidence>
<proteinExistence type="predicted"/>
<accession>A0ABY6YYS2</accession>
<dbReference type="SUPFAM" id="SSF55486">
    <property type="entry name" value="Metalloproteases ('zincins'), catalytic domain"/>
    <property type="match status" value="1"/>
</dbReference>
<keyword evidence="2" id="KW-1185">Reference proteome</keyword>
<name>A0ABY6YYS2_9BACL</name>
<dbReference type="RefSeq" id="WP_268042641.1">
    <property type="nucleotide sequence ID" value="NZ_CP104064.1"/>
</dbReference>
<reference evidence="1" key="1">
    <citation type="submission" date="2022-08" db="EMBL/GenBank/DDBJ databases">
        <title>Alicyclobacillus dauci DSM2870, complete genome.</title>
        <authorList>
            <person name="Wang Q."/>
            <person name="Cai R."/>
            <person name="Wang Z."/>
        </authorList>
    </citation>
    <scope>NUCLEOTIDE SEQUENCE</scope>
    <source>
        <strain evidence="1">DSM 28700</strain>
    </source>
</reference>